<dbReference type="Proteomes" id="UP000276133">
    <property type="component" value="Unassembled WGS sequence"/>
</dbReference>
<comment type="caution">
    <text evidence="1">The sequence shown here is derived from an EMBL/GenBank/DDBJ whole genome shotgun (WGS) entry which is preliminary data.</text>
</comment>
<evidence type="ECO:0000313" key="1">
    <source>
        <dbReference type="EMBL" id="RNA03419.1"/>
    </source>
</evidence>
<dbReference type="EMBL" id="REGN01008509">
    <property type="protein sequence ID" value="RNA03419.1"/>
    <property type="molecule type" value="Genomic_DNA"/>
</dbReference>
<evidence type="ECO:0000313" key="2">
    <source>
        <dbReference type="Proteomes" id="UP000276133"/>
    </source>
</evidence>
<accession>A0A3M7PWZ9</accession>
<gene>
    <name evidence="1" type="ORF">BpHYR1_025802</name>
</gene>
<name>A0A3M7PWZ9_BRAPC</name>
<proteinExistence type="predicted"/>
<protein>
    <submittedName>
        <fullName evidence="1">Uncharacterized protein</fullName>
    </submittedName>
</protein>
<organism evidence="1 2">
    <name type="scientific">Brachionus plicatilis</name>
    <name type="common">Marine rotifer</name>
    <name type="synonym">Brachionus muelleri</name>
    <dbReference type="NCBI Taxonomy" id="10195"/>
    <lineage>
        <taxon>Eukaryota</taxon>
        <taxon>Metazoa</taxon>
        <taxon>Spiralia</taxon>
        <taxon>Gnathifera</taxon>
        <taxon>Rotifera</taxon>
        <taxon>Eurotatoria</taxon>
        <taxon>Monogononta</taxon>
        <taxon>Pseudotrocha</taxon>
        <taxon>Ploima</taxon>
        <taxon>Brachionidae</taxon>
        <taxon>Brachionus</taxon>
    </lineage>
</organism>
<keyword evidence="2" id="KW-1185">Reference proteome</keyword>
<reference evidence="1 2" key="1">
    <citation type="journal article" date="2018" name="Sci. Rep.">
        <title>Genomic signatures of local adaptation to the degree of environmental predictability in rotifers.</title>
        <authorList>
            <person name="Franch-Gras L."/>
            <person name="Hahn C."/>
            <person name="Garcia-Roger E.M."/>
            <person name="Carmona M.J."/>
            <person name="Serra M."/>
            <person name="Gomez A."/>
        </authorList>
    </citation>
    <scope>NUCLEOTIDE SEQUENCE [LARGE SCALE GENOMIC DNA]</scope>
    <source>
        <strain evidence="1">HYR1</strain>
    </source>
</reference>
<sequence>MIKLPEFP</sequence>